<feature type="domain" description="Mediator complex subunit Med1" evidence="8">
    <location>
        <begin position="215"/>
        <end position="328"/>
    </location>
</feature>
<keyword evidence="6 7" id="KW-0539">Nucleus</keyword>
<dbReference type="EMBL" id="NDIQ01000001">
    <property type="protein sequence ID" value="PRT53218.1"/>
    <property type="molecule type" value="Genomic_DNA"/>
</dbReference>
<comment type="caution">
    <text evidence="9">The sequence shown here is derived from an EMBL/GenBank/DDBJ whole genome shotgun (WGS) entry which is preliminary data.</text>
</comment>
<comment type="similarity">
    <text evidence="2 7">Belongs to the Mediator complex subunit 1 family.</text>
</comment>
<evidence type="ECO:0000256" key="7">
    <source>
        <dbReference type="RuleBase" id="RU364059"/>
    </source>
</evidence>
<evidence type="ECO:0000256" key="5">
    <source>
        <dbReference type="ARBA" id="ARBA00023163"/>
    </source>
</evidence>
<dbReference type="GO" id="GO:0016592">
    <property type="term" value="C:mediator complex"/>
    <property type="evidence" value="ECO:0007669"/>
    <property type="project" value="InterPro"/>
</dbReference>
<evidence type="ECO:0000256" key="1">
    <source>
        <dbReference type="ARBA" id="ARBA00004123"/>
    </source>
</evidence>
<evidence type="ECO:0000313" key="9">
    <source>
        <dbReference type="EMBL" id="PRT53218.1"/>
    </source>
</evidence>
<proteinExistence type="inferred from homology"/>
<dbReference type="AlphaFoldDB" id="A0A2T0FDY0"/>
<organism evidence="9 10">
    <name type="scientific">Wickerhamiella sorbophila</name>
    <dbReference type="NCBI Taxonomy" id="45607"/>
    <lineage>
        <taxon>Eukaryota</taxon>
        <taxon>Fungi</taxon>
        <taxon>Dikarya</taxon>
        <taxon>Ascomycota</taxon>
        <taxon>Saccharomycotina</taxon>
        <taxon>Dipodascomycetes</taxon>
        <taxon>Dipodascales</taxon>
        <taxon>Trichomonascaceae</taxon>
        <taxon>Wickerhamiella</taxon>
    </lineage>
</organism>
<sequence>MEYRAELERVAAHFQSVPGRLNKANLKHLVTQNHFETFEDTLPDGGVRLSLSGSIVVIDVDFVNGQVTTVSISLASMPAEQSKFSFMANENHPEVVILGSLRRPRLGQFAQILEFLSRCDRFSTKDVDCFRALDEVGNAVCTYVSNSMDPEVKKSFGVPEINPGRLGVGLWYFGNEKNKHHAFIDTCAGSRREFALYVNTQWLQEDGEWADVDKEALTPRDVRAELALALSPPVVVRKSVAQQLKAETSSAEESLNERRYMSTFTMKRHPAFAQSQKSDDLDVTIANLLPCDWVQISSIPISDPKNIPDILAVLRQDCMLLQLVKSVLKGPAIVDNSEADISIADALDFKDKPANFSSFEINLSIQESQDALVLAGRVSQGLLSFELTIQQQIELSLKGSTDLDRINKGDLLKILETGQLDYAISFVIGSLNLTQRRSSLSR</sequence>
<name>A0A2T0FDY0_9ASCO</name>
<dbReference type="Pfam" id="PF10744">
    <property type="entry name" value="Med1"/>
    <property type="match status" value="2"/>
</dbReference>
<feature type="domain" description="Mediator complex subunit Med1" evidence="8">
    <location>
        <begin position="16"/>
        <end position="173"/>
    </location>
</feature>
<accession>A0A2T0FDY0</accession>
<dbReference type="GO" id="GO:0003712">
    <property type="term" value="F:transcription coregulator activity"/>
    <property type="evidence" value="ECO:0007669"/>
    <property type="project" value="InterPro"/>
</dbReference>
<evidence type="ECO:0000256" key="3">
    <source>
        <dbReference type="ARBA" id="ARBA00023015"/>
    </source>
</evidence>
<dbReference type="InterPro" id="IPR019680">
    <property type="entry name" value="Mediator_Med1"/>
</dbReference>
<evidence type="ECO:0000259" key="8">
    <source>
        <dbReference type="Pfam" id="PF10744"/>
    </source>
</evidence>
<gene>
    <name evidence="9" type="ORF">B9G98_00838</name>
</gene>
<evidence type="ECO:0000313" key="10">
    <source>
        <dbReference type="Proteomes" id="UP000238350"/>
    </source>
</evidence>
<dbReference type="Proteomes" id="UP000238350">
    <property type="component" value="Unassembled WGS sequence"/>
</dbReference>
<dbReference type="GeneID" id="36514587"/>
<keyword evidence="10" id="KW-1185">Reference proteome</keyword>
<protein>
    <recommendedName>
        <fullName evidence="7">Mediator of RNA polymerase II transcription subunit 1</fullName>
    </recommendedName>
    <alternativeName>
        <fullName evidence="7">Mediator complex subunit 1</fullName>
    </alternativeName>
</protein>
<evidence type="ECO:0000256" key="2">
    <source>
        <dbReference type="ARBA" id="ARBA00006210"/>
    </source>
</evidence>
<dbReference type="RefSeq" id="XP_024663164.1">
    <property type="nucleotide sequence ID" value="XM_024807396.1"/>
</dbReference>
<dbReference type="OrthoDB" id="5310959at2759"/>
<keyword evidence="4 7" id="KW-0010">Activator</keyword>
<dbReference type="GO" id="GO:0045944">
    <property type="term" value="P:positive regulation of transcription by RNA polymerase II"/>
    <property type="evidence" value="ECO:0007669"/>
    <property type="project" value="UniProtKB-ARBA"/>
</dbReference>
<keyword evidence="5 7" id="KW-0804">Transcription</keyword>
<comment type="subcellular location">
    <subcellularLocation>
        <location evidence="1 7">Nucleus</location>
    </subcellularLocation>
</comment>
<reference evidence="9 10" key="1">
    <citation type="submission" date="2017-04" db="EMBL/GenBank/DDBJ databases">
        <title>Genome sequencing of [Candida] sorbophila.</title>
        <authorList>
            <person name="Ahn J.O."/>
        </authorList>
    </citation>
    <scope>NUCLEOTIDE SEQUENCE [LARGE SCALE GENOMIC DNA]</scope>
    <source>
        <strain evidence="9 10">DS02</strain>
    </source>
</reference>
<evidence type="ECO:0000256" key="4">
    <source>
        <dbReference type="ARBA" id="ARBA00023159"/>
    </source>
</evidence>
<comment type="function">
    <text evidence="7">Component of the Mediator complex, a coactivator involved in the regulated transcription of nearly all RNA polymerase II-dependent genes. Mediator functions as a bridge to convey information from gene-specific regulatory proteins to the basal RNA polymerase II transcription machinery. Mediator is recruited to promoters by direct interactions with regulatory proteins and serves as a scaffold for the assembly of a functional preinitiation complex with RNA polymerase II and the general transcription factors.</text>
</comment>
<keyword evidence="3 7" id="KW-0805">Transcription regulation</keyword>
<evidence type="ECO:0000256" key="6">
    <source>
        <dbReference type="ARBA" id="ARBA00023242"/>
    </source>
</evidence>